<evidence type="ECO:0000256" key="2">
    <source>
        <dbReference type="ARBA" id="ARBA00022801"/>
    </source>
</evidence>
<dbReference type="PROSITE" id="PS51635">
    <property type="entry name" value="PNPLA"/>
    <property type="match status" value="1"/>
</dbReference>
<dbReference type="Gene3D" id="3.40.1090.10">
    <property type="entry name" value="Cytosolic phospholipase A2 catalytic domain"/>
    <property type="match status" value="2"/>
</dbReference>
<dbReference type="PANTHER" id="PTHR14226">
    <property type="entry name" value="NEUROPATHY TARGET ESTERASE/SWISS CHEESE D.MELANOGASTER"/>
    <property type="match status" value="1"/>
</dbReference>
<dbReference type="OrthoDB" id="15478at2759"/>
<gene>
    <name evidence="9" type="ORF">KFE25_010506</name>
</gene>
<dbReference type="EMBL" id="JAGTXO010000026">
    <property type="protein sequence ID" value="KAG8461319.1"/>
    <property type="molecule type" value="Genomic_DNA"/>
</dbReference>
<feature type="short sequence motif" description="GXSXG" evidence="5">
    <location>
        <begin position="257"/>
        <end position="261"/>
    </location>
</feature>
<dbReference type="GO" id="GO:0004806">
    <property type="term" value="F:triacylglycerol lipase activity"/>
    <property type="evidence" value="ECO:0007669"/>
    <property type="project" value="InterPro"/>
</dbReference>
<evidence type="ECO:0000256" key="5">
    <source>
        <dbReference type="PROSITE-ProRule" id="PRU01161"/>
    </source>
</evidence>
<dbReference type="GO" id="GO:0016042">
    <property type="term" value="P:lipid catabolic process"/>
    <property type="evidence" value="ECO:0007669"/>
    <property type="project" value="UniProtKB-UniRule"/>
</dbReference>
<dbReference type="Pfam" id="PF01734">
    <property type="entry name" value="Patatin"/>
    <property type="match status" value="1"/>
</dbReference>
<evidence type="ECO:0000256" key="7">
    <source>
        <dbReference type="SAM" id="Phobius"/>
    </source>
</evidence>
<reference evidence="9" key="1">
    <citation type="submission" date="2021-05" db="EMBL/GenBank/DDBJ databases">
        <title>The genome of the haptophyte Pavlova lutheri (Diacronema luteri, Pavlovales) - a model for lipid biosynthesis in eukaryotic algae.</title>
        <authorList>
            <person name="Hulatt C.J."/>
            <person name="Posewitz M.C."/>
        </authorList>
    </citation>
    <scope>NUCLEOTIDE SEQUENCE</scope>
    <source>
        <strain evidence="9">NIVA-4/92</strain>
    </source>
</reference>
<keyword evidence="2 5" id="KW-0378">Hydrolase</keyword>
<dbReference type="InterPro" id="IPR016035">
    <property type="entry name" value="Acyl_Trfase/lysoPLipase"/>
</dbReference>
<dbReference type="InterPro" id="IPR021771">
    <property type="entry name" value="Triacylglycerol_lipase_N"/>
</dbReference>
<sequence length="708" mass="77100">MALLEAVSAFRDAEPRQLAVGMIALLTALCLRHGTYTVLRVPLLIVISLLIAMDLAMYVAVRCLVKLVEWVTVVGYKRRDRRMRRSTYAEWMAVGSQLDCIERLDQWKADPVSRAYNWRQVQAVTRRLRDARQRVQGLPHERAGGAVFELKALLLPTLVKNYAGTMSAELYSKTHVGTKRCVELFLDEVCACVEALRCYSASSALCGAEMRSFWRQAQISFGNCALLLSGGAMMGIYHYGVIRALVERSMLPRVISGTSAGSVIAAFLAVRTDEEVIAELRSLDALYREQGSDGPLHGSNWWKLRKLLVDGVLYSSSEFEAHLGWFTRGLTFREAFVLTGRVVCITCTPHKRTSALSPPLMLNHITAPNVTIASAVCASSCVPGLIPPVELAERCADGKVRPCTDHGLDVATREPRAPGDGGGDDAGGAAASTCANDGDSLIDSGGGAESIRMRDGSFEFDIPKHAIAQMFNVHFTIVSQVNPHILPFTYSAEGSYGQPNLWRRGRGGWRGGFLLSSLEMSLKEDMLKWLRVMRSQKLGPVLFGVDWSHVFLQDNQGDITLSPSVPLTDYINVINNAHSRAQIERMVAEGEQITWRAMPMLEGRLRIQKLLDEAIDDPLLTSQPGALSALAADAPANCDSASSAALGGPTAGTAPRACAERAFPFWRGGGVDATRGGEVALSARADCARPWPWALASLLVDWRPAGGV</sequence>
<dbReference type="Pfam" id="PF11815">
    <property type="entry name" value="DUF3336"/>
    <property type="match status" value="1"/>
</dbReference>
<comment type="caution">
    <text evidence="5">Lacks conserved residue(s) required for the propagation of feature annotation.</text>
</comment>
<feature type="transmembrane region" description="Helical" evidence="7">
    <location>
        <begin position="45"/>
        <end position="76"/>
    </location>
</feature>
<dbReference type="PANTHER" id="PTHR14226:SF66">
    <property type="entry name" value="TRIACYLGLYCEROL LIPASE PTL2"/>
    <property type="match status" value="1"/>
</dbReference>
<organism evidence="9 10">
    <name type="scientific">Diacronema lutheri</name>
    <name type="common">Unicellular marine alga</name>
    <name type="synonym">Monochrysis lutheri</name>
    <dbReference type="NCBI Taxonomy" id="2081491"/>
    <lineage>
        <taxon>Eukaryota</taxon>
        <taxon>Haptista</taxon>
        <taxon>Haptophyta</taxon>
        <taxon>Pavlovophyceae</taxon>
        <taxon>Pavlovales</taxon>
        <taxon>Pavlovaceae</taxon>
        <taxon>Diacronema</taxon>
    </lineage>
</organism>
<keyword evidence="4 5" id="KW-0443">Lipid metabolism</keyword>
<dbReference type="InterPro" id="IPR002641">
    <property type="entry name" value="PNPLA_dom"/>
</dbReference>
<dbReference type="AlphaFoldDB" id="A0A8J6C5R9"/>
<comment type="similarity">
    <text evidence="1">Belongs to the PLPL family.</text>
</comment>
<evidence type="ECO:0000256" key="3">
    <source>
        <dbReference type="ARBA" id="ARBA00022963"/>
    </source>
</evidence>
<protein>
    <recommendedName>
        <fullName evidence="8">PNPLA domain-containing protein</fullName>
    </recommendedName>
</protein>
<evidence type="ECO:0000256" key="6">
    <source>
        <dbReference type="SAM" id="MobiDB-lite"/>
    </source>
</evidence>
<accession>A0A8J6C5R9</accession>
<evidence type="ECO:0000313" key="10">
    <source>
        <dbReference type="Proteomes" id="UP000751190"/>
    </source>
</evidence>
<keyword evidence="10" id="KW-1185">Reference proteome</keyword>
<dbReference type="OMA" id="CSWFTRG"/>
<comment type="caution">
    <text evidence="9">The sequence shown here is derived from an EMBL/GenBank/DDBJ whole genome shotgun (WGS) entry which is preliminary data.</text>
</comment>
<evidence type="ECO:0000259" key="8">
    <source>
        <dbReference type="PROSITE" id="PS51635"/>
    </source>
</evidence>
<evidence type="ECO:0000313" key="9">
    <source>
        <dbReference type="EMBL" id="KAG8461319.1"/>
    </source>
</evidence>
<dbReference type="InterPro" id="IPR050301">
    <property type="entry name" value="NTE"/>
</dbReference>
<dbReference type="SUPFAM" id="SSF52151">
    <property type="entry name" value="FabD/lysophospholipase-like"/>
    <property type="match status" value="1"/>
</dbReference>
<feature type="active site" description="Nucleophile" evidence="5">
    <location>
        <position position="259"/>
    </location>
</feature>
<feature type="transmembrane region" description="Helical" evidence="7">
    <location>
        <begin position="219"/>
        <end position="240"/>
    </location>
</feature>
<evidence type="ECO:0000256" key="1">
    <source>
        <dbReference type="ARBA" id="ARBA00006104"/>
    </source>
</evidence>
<name>A0A8J6C5R9_DIALT</name>
<feature type="active site" description="Proton acceptor" evidence="5">
    <location>
        <position position="455"/>
    </location>
</feature>
<keyword evidence="7" id="KW-1133">Transmembrane helix</keyword>
<proteinExistence type="inferred from homology"/>
<dbReference type="Proteomes" id="UP000751190">
    <property type="component" value="Unassembled WGS sequence"/>
</dbReference>
<keyword evidence="3 5" id="KW-0442">Lipid degradation</keyword>
<feature type="domain" description="PNPLA" evidence="8">
    <location>
        <begin position="226"/>
        <end position="468"/>
    </location>
</feature>
<evidence type="ECO:0000256" key="4">
    <source>
        <dbReference type="ARBA" id="ARBA00023098"/>
    </source>
</evidence>
<keyword evidence="7" id="KW-0472">Membrane</keyword>
<keyword evidence="7" id="KW-0812">Transmembrane</keyword>
<feature type="region of interest" description="Disordered" evidence="6">
    <location>
        <begin position="409"/>
        <end position="446"/>
    </location>
</feature>